<evidence type="ECO:0000256" key="3">
    <source>
        <dbReference type="SAM" id="MobiDB-lite"/>
    </source>
</evidence>
<feature type="region of interest" description="Disordered" evidence="3">
    <location>
        <begin position="1"/>
        <end position="56"/>
    </location>
</feature>
<feature type="compositionally biased region" description="Polar residues" evidence="3">
    <location>
        <begin position="1"/>
        <end position="11"/>
    </location>
</feature>
<feature type="domain" description="CCHC-type" evidence="4">
    <location>
        <begin position="746"/>
        <end position="762"/>
    </location>
</feature>
<evidence type="ECO:0000256" key="1">
    <source>
        <dbReference type="ARBA" id="ARBA00022664"/>
    </source>
</evidence>
<feature type="compositionally biased region" description="Basic and acidic residues" evidence="3">
    <location>
        <begin position="624"/>
        <end position="638"/>
    </location>
</feature>
<keyword evidence="2" id="KW-0479">Metal-binding</keyword>
<gene>
    <name evidence="5" type="ORF">FOMPIDRAFT_1050268</name>
</gene>
<dbReference type="InterPro" id="IPR036875">
    <property type="entry name" value="Znf_CCHC_sf"/>
</dbReference>
<dbReference type="Proteomes" id="UP000015241">
    <property type="component" value="Unassembled WGS sequence"/>
</dbReference>
<sequence>MTQLTSSQEVTPSPPRQTLADELREVGTDPDELRVGPSVFEGTGNLEEGQLPPAEEDPYRHGPPYHAATDINLAVKWGITDYGILAEYAGTTRLTRTNSAALKAQLEAAARRSDRGDVGITGASVPIVEPNGGDSGMEGASMAIGATRRRTNESQPEGGLVVQDESVEELFSTEALETDSEAIHLPKDENQERSRPISGAVVAVRRRRFSRDWSDMDQDDDTLGSLPDSWNVSGMWKNSEALSPILPELKPLGYSEFEELITSFHPEASILEYSPALDSDEEGEQLRQAVELSLQEHRMIVYEGMGESSQNVSSIHVNAVIHEISDNDESSHHDKPKPKDKGKSVDRDKAQRDFMRRFSMGPGDQQESTASHHKRAPKEELKLPKIEKSPKKAHEHKRAKATRFDREKSQVPDGGFFSRMALGHAGKGGSPPSPPHSNDGSEPDDPSSSESSSSDESSESSYDPSDSEGPPDSPPNSSSSSRSSSSSSSSSSTSRRRHHQSPSSRTYRRRHRADTRRLHSVISGIKLKPPFVWDGKPDLDLFDHWVYEIETWRELHNLDDRVSLKIVVNFMSDRASSFFMQHVAMDQRSWNMQLLYKGLFDYCFPPDYKERLRQRLQSSKQGKNQKEKGCSPERTPLDKMVKYAKRREDAYFLKQQEDRLFEGRVPGRTWGRFRNRVDGPQSYTPKEAGSSTRRSGVEVKGINLGKRNNNQARSSRAPPYASSYPKDKRPPKLSREERDRLRAEGKCFECKEAGHEARNCPQRKRAKAPHVQAGSVFFADIDRMAAEAQEADVHVGAVSITDTEYITALFRSHYGDDEAMQAGMKPSDRFSVIPLGDRFEVTDWLRPEQPILHQEKTGLLGRTMAPI</sequence>
<dbReference type="OrthoDB" id="3267748at2759"/>
<keyword evidence="6" id="KW-1185">Reference proteome</keyword>
<evidence type="ECO:0000313" key="5">
    <source>
        <dbReference type="EMBL" id="EPS99935.1"/>
    </source>
</evidence>
<dbReference type="InterPro" id="IPR001878">
    <property type="entry name" value="Znf_CCHC"/>
</dbReference>
<dbReference type="AlphaFoldDB" id="S8FEK8"/>
<dbReference type="SMART" id="SM00343">
    <property type="entry name" value="ZnF_C2HC"/>
    <property type="match status" value="1"/>
</dbReference>
<dbReference type="GO" id="GO:0003676">
    <property type="term" value="F:nucleic acid binding"/>
    <property type="evidence" value="ECO:0007669"/>
    <property type="project" value="InterPro"/>
</dbReference>
<feature type="compositionally biased region" description="Basic and acidic residues" evidence="3">
    <location>
        <begin position="19"/>
        <end position="34"/>
    </location>
</feature>
<feature type="compositionally biased region" description="Low complexity" evidence="3">
    <location>
        <begin position="712"/>
        <end position="724"/>
    </location>
</feature>
<dbReference type="GO" id="GO:0006397">
    <property type="term" value="P:mRNA processing"/>
    <property type="evidence" value="ECO:0007669"/>
    <property type="project" value="UniProtKB-KW"/>
</dbReference>
<dbReference type="PROSITE" id="PS50330">
    <property type="entry name" value="UIM"/>
    <property type="match status" value="1"/>
</dbReference>
<accession>S8FEK8</accession>
<reference evidence="5 6" key="1">
    <citation type="journal article" date="2012" name="Science">
        <title>The Paleozoic origin of enzymatic lignin decomposition reconstructed from 31 fungal genomes.</title>
        <authorList>
            <person name="Floudas D."/>
            <person name="Binder M."/>
            <person name="Riley R."/>
            <person name="Barry K."/>
            <person name="Blanchette R.A."/>
            <person name="Henrissat B."/>
            <person name="Martinez A.T."/>
            <person name="Otillar R."/>
            <person name="Spatafora J.W."/>
            <person name="Yadav J.S."/>
            <person name="Aerts A."/>
            <person name="Benoit I."/>
            <person name="Boyd A."/>
            <person name="Carlson A."/>
            <person name="Copeland A."/>
            <person name="Coutinho P.M."/>
            <person name="de Vries R.P."/>
            <person name="Ferreira P."/>
            <person name="Findley K."/>
            <person name="Foster B."/>
            <person name="Gaskell J."/>
            <person name="Glotzer D."/>
            <person name="Gorecki P."/>
            <person name="Heitman J."/>
            <person name="Hesse C."/>
            <person name="Hori C."/>
            <person name="Igarashi K."/>
            <person name="Jurgens J.A."/>
            <person name="Kallen N."/>
            <person name="Kersten P."/>
            <person name="Kohler A."/>
            <person name="Kuees U."/>
            <person name="Kumar T.K.A."/>
            <person name="Kuo A."/>
            <person name="LaButti K."/>
            <person name="Larrondo L.F."/>
            <person name="Lindquist E."/>
            <person name="Ling A."/>
            <person name="Lombard V."/>
            <person name="Lucas S."/>
            <person name="Lundell T."/>
            <person name="Martin R."/>
            <person name="McLaughlin D.J."/>
            <person name="Morgenstern I."/>
            <person name="Morin E."/>
            <person name="Murat C."/>
            <person name="Nagy L.G."/>
            <person name="Nolan M."/>
            <person name="Ohm R.A."/>
            <person name="Patyshakuliyeva A."/>
            <person name="Rokas A."/>
            <person name="Ruiz-Duenas F.J."/>
            <person name="Sabat G."/>
            <person name="Salamov A."/>
            <person name="Samejima M."/>
            <person name="Schmutz J."/>
            <person name="Slot J.C."/>
            <person name="St John F."/>
            <person name="Stenlid J."/>
            <person name="Sun H."/>
            <person name="Sun S."/>
            <person name="Syed K."/>
            <person name="Tsang A."/>
            <person name="Wiebenga A."/>
            <person name="Young D."/>
            <person name="Pisabarro A."/>
            <person name="Eastwood D.C."/>
            <person name="Martin F."/>
            <person name="Cullen D."/>
            <person name="Grigoriev I.V."/>
            <person name="Hibbett D.S."/>
        </authorList>
    </citation>
    <scope>NUCLEOTIDE SEQUENCE</scope>
    <source>
        <strain evidence="6">FP-58527</strain>
    </source>
</reference>
<dbReference type="SUPFAM" id="SSF57756">
    <property type="entry name" value="Retrovirus zinc finger-like domains"/>
    <property type="match status" value="1"/>
</dbReference>
<dbReference type="InParanoid" id="S8FEK8"/>
<feature type="region of interest" description="Disordered" evidence="3">
    <location>
        <begin position="671"/>
        <end position="740"/>
    </location>
</feature>
<feature type="compositionally biased region" description="Basic and acidic residues" evidence="3">
    <location>
        <begin position="725"/>
        <end position="740"/>
    </location>
</feature>
<feature type="region of interest" description="Disordered" evidence="3">
    <location>
        <begin position="324"/>
        <end position="515"/>
    </location>
</feature>
<dbReference type="Gene3D" id="4.10.60.10">
    <property type="entry name" value="Zinc finger, CCHC-type"/>
    <property type="match status" value="1"/>
</dbReference>
<feature type="compositionally biased region" description="Basic residues" evidence="3">
    <location>
        <begin position="494"/>
        <end position="514"/>
    </location>
</feature>
<feature type="region of interest" description="Disordered" evidence="3">
    <location>
        <begin position="616"/>
        <end position="638"/>
    </location>
</feature>
<dbReference type="EMBL" id="KE504153">
    <property type="protein sequence ID" value="EPS99935.1"/>
    <property type="molecule type" value="Genomic_DNA"/>
</dbReference>
<evidence type="ECO:0000256" key="2">
    <source>
        <dbReference type="PROSITE-ProRule" id="PRU00047"/>
    </source>
</evidence>
<proteinExistence type="predicted"/>
<feature type="compositionally biased region" description="Basic and acidic residues" evidence="3">
    <location>
        <begin position="324"/>
        <end position="356"/>
    </location>
</feature>
<dbReference type="GO" id="GO:0008270">
    <property type="term" value="F:zinc ion binding"/>
    <property type="evidence" value="ECO:0007669"/>
    <property type="project" value="UniProtKB-KW"/>
</dbReference>
<keyword evidence="2" id="KW-0862">Zinc</keyword>
<name>S8FEK8_FOMSC</name>
<dbReference type="InterPro" id="IPR003903">
    <property type="entry name" value="UIM_dom"/>
</dbReference>
<evidence type="ECO:0000259" key="4">
    <source>
        <dbReference type="PROSITE" id="PS50158"/>
    </source>
</evidence>
<dbReference type="eggNOG" id="ENOG502RYJ5">
    <property type="taxonomic scope" value="Eukaryota"/>
</dbReference>
<dbReference type="STRING" id="743788.S8FEK8"/>
<feature type="compositionally biased region" description="Low complexity" evidence="3">
    <location>
        <begin position="448"/>
        <end position="493"/>
    </location>
</feature>
<keyword evidence="2" id="KW-0863">Zinc-finger</keyword>
<protein>
    <recommendedName>
        <fullName evidence="4">CCHC-type domain-containing protein</fullName>
    </recommendedName>
</protein>
<evidence type="ECO:0000313" key="6">
    <source>
        <dbReference type="Proteomes" id="UP000015241"/>
    </source>
</evidence>
<organism evidence="5 6">
    <name type="scientific">Fomitopsis schrenkii</name>
    <name type="common">Brown rot fungus</name>
    <dbReference type="NCBI Taxonomy" id="2126942"/>
    <lineage>
        <taxon>Eukaryota</taxon>
        <taxon>Fungi</taxon>
        <taxon>Dikarya</taxon>
        <taxon>Basidiomycota</taxon>
        <taxon>Agaricomycotina</taxon>
        <taxon>Agaricomycetes</taxon>
        <taxon>Polyporales</taxon>
        <taxon>Fomitopsis</taxon>
    </lineage>
</organism>
<keyword evidence="1" id="KW-0507">mRNA processing</keyword>
<feature type="compositionally biased region" description="Polar residues" evidence="3">
    <location>
        <begin position="681"/>
        <end position="694"/>
    </location>
</feature>
<dbReference type="HOGENOM" id="CLU_330653_0_0_1"/>
<feature type="compositionally biased region" description="Basic and acidic residues" evidence="3">
    <location>
        <begin position="377"/>
        <end position="392"/>
    </location>
</feature>
<dbReference type="PROSITE" id="PS50158">
    <property type="entry name" value="ZF_CCHC"/>
    <property type="match status" value="1"/>
</dbReference>